<reference evidence="1" key="1">
    <citation type="journal article" date="2015" name="Nature">
        <title>Complex archaea that bridge the gap between prokaryotes and eukaryotes.</title>
        <authorList>
            <person name="Spang A."/>
            <person name="Saw J.H."/>
            <person name="Jorgensen S.L."/>
            <person name="Zaremba-Niedzwiedzka K."/>
            <person name="Martijn J."/>
            <person name="Lind A.E."/>
            <person name="van Eijk R."/>
            <person name="Schleper C."/>
            <person name="Guy L."/>
            <person name="Ettema T.J."/>
        </authorList>
    </citation>
    <scope>NUCLEOTIDE SEQUENCE</scope>
</reference>
<organism evidence="1">
    <name type="scientific">marine sediment metagenome</name>
    <dbReference type="NCBI Taxonomy" id="412755"/>
    <lineage>
        <taxon>unclassified sequences</taxon>
        <taxon>metagenomes</taxon>
        <taxon>ecological metagenomes</taxon>
    </lineage>
</organism>
<protein>
    <submittedName>
        <fullName evidence="1">Uncharacterized protein</fullName>
    </submittedName>
</protein>
<comment type="caution">
    <text evidence="1">The sequence shown here is derived from an EMBL/GenBank/DDBJ whole genome shotgun (WGS) entry which is preliminary data.</text>
</comment>
<gene>
    <name evidence="1" type="ORF">LCGC14_1105800</name>
</gene>
<name>A0A0F9MCV8_9ZZZZ</name>
<sequence length="64" mass="7447">MAKTPKPKVGYRGQIRGAFDVAMAIKDHGIRDDNGELMQPYKRWVDELERDIEKMEKWLAADKV</sequence>
<accession>A0A0F9MCV8</accession>
<proteinExistence type="predicted"/>
<evidence type="ECO:0000313" key="1">
    <source>
        <dbReference type="EMBL" id="KKN03624.1"/>
    </source>
</evidence>
<dbReference type="AlphaFoldDB" id="A0A0F9MCV8"/>
<dbReference type="EMBL" id="LAZR01005015">
    <property type="protein sequence ID" value="KKN03624.1"/>
    <property type="molecule type" value="Genomic_DNA"/>
</dbReference>